<dbReference type="Proteomes" id="UP000712600">
    <property type="component" value="Unassembled WGS sequence"/>
</dbReference>
<dbReference type="GO" id="GO:0045892">
    <property type="term" value="P:negative regulation of DNA-templated transcription"/>
    <property type="evidence" value="ECO:0007669"/>
    <property type="project" value="InterPro"/>
</dbReference>
<evidence type="ECO:0000313" key="9">
    <source>
        <dbReference type="EMBL" id="KAF3583635.1"/>
    </source>
</evidence>
<dbReference type="PANTHER" id="PTHR12626">
    <property type="entry name" value="PROGRAMMED CELL DEATH 4"/>
    <property type="match status" value="1"/>
</dbReference>
<dbReference type="GO" id="GO:0006417">
    <property type="term" value="P:regulation of translation"/>
    <property type="evidence" value="ECO:0007669"/>
    <property type="project" value="UniProtKB-KW"/>
</dbReference>
<keyword evidence="5" id="KW-0810">Translation regulation</keyword>
<dbReference type="EMBL" id="QGKX02000088">
    <property type="protein sequence ID" value="KAF3583635.1"/>
    <property type="molecule type" value="Genomic_DNA"/>
</dbReference>
<dbReference type="GO" id="GO:0005737">
    <property type="term" value="C:cytoplasm"/>
    <property type="evidence" value="ECO:0007669"/>
    <property type="project" value="UniProtKB-SubCell"/>
</dbReference>
<comment type="caution">
    <text evidence="9">The sequence shown here is derived from an EMBL/GenBank/DDBJ whole genome shotgun (WGS) entry which is preliminary data.</text>
</comment>
<evidence type="ECO:0000259" key="8">
    <source>
        <dbReference type="PROSITE" id="PS51366"/>
    </source>
</evidence>
<comment type="similarity">
    <text evidence="2">Belongs to the PDCD4 family.</text>
</comment>
<sequence length="585" mass="65333">MTSSTIEFRSDPGADPYRISPAPPPPGSDDLCDDDDVEEDDWYMTCSIAKWRRRDREESGDFRVSFIQCNVGIKKSSFDVCRYDSEKKEAKGDETPSVEIGTVHDDKPQGSSMAPPSIKRSSFLVGRNDSEKKEVKGDETPSVDDDSDDFEEHLHGYVVDVGSDDGGVDIGVPRDFGEYHHDDVEAVHTLVVHAPSEVDQGPPPRHDEEPGPSQRRPIGDYMDMFHMIHTRYPGLMSSLCLPEDDLLTFDQKSKATTKRLRQIMGLIKAEGDRAEREMEMIVVQEIGDQVPEAGGRKQIEDRKLKPFKEVVVTIIHEYFSSSDVPELIRSIEDLGAPEYKAIFVKMLVTLALDRKNREKEMASVLISSLHIEMFATEDVADGFFMLLESAEDTALDPSYVLALFLARTMIDDVLSPVNLVHIGSRLQPNSSGAETVKLARLLIFAGRADAVETLLLRWGGGTGWGVKDTKDKIVNLLEEYETSGMVSEACKCIHELGMPFFNHELVKKALIMAMEKKKDKMVLDLFTESFGGGLITINQMTKGFSRVKDGLQNLALDIPNAKKKFNDYVKCAKMNGWVSSSFPTM</sequence>
<dbReference type="SMART" id="SM00544">
    <property type="entry name" value="MA3"/>
    <property type="match status" value="2"/>
</dbReference>
<feature type="region of interest" description="Disordered" evidence="7">
    <location>
        <begin position="87"/>
        <end position="149"/>
    </location>
</feature>
<evidence type="ECO:0000256" key="2">
    <source>
        <dbReference type="ARBA" id="ARBA00005497"/>
    </source>
</evidence>
<evidence type="ECO:0000256" key="1">
    <source>
        <dbReference type="ARBA" id="ARBA00004496"/>
    </source>
</evidence>
<dbReference type="Pfam" id="PF02847">
    <property type="entry name" value="MA3"/>
    <property type="match status" value="2"/>
</dbReference>
<keyword evidence="4" id="KW-0677">Repeat</keyword>
<proteinExistence type="inferred from homology"/>
<accession>A0A8S9RQZ3</accession>
<dbReference type="InterPro" id="IPR003891">
    <property type="entry name" value="Initiation_fac_eIF4g_MI"/>
</dbReference>
<evidence type="ECO:0000256" key="5">
    <source>
        <dbReference type="ARBA" id="ARBA00022845"/>
    </source>
</evidence>
<feature type="region of interest" description="Disordered" evidence="7">
    <location>
        <begin position="1"/>
        <end position="36"/>
    </location>
</feature>
<protein>
    <recommendedName>
        <fullName evidence="8">MI domain-containing protein</fullName>
    </recommendedName>
</protein>
<gene>
    <name evidence="9" type="ORF">F2Q69_00025951</name>
</gene>
<dbReference type="AlphaFoldDB" id="A0A8S9RQZ3"/>
<organism evidence="9 10">
    <name type="scientific">Brassica cretica</name>
    <name type="common">Mustard</name>
    <dbReference type="NCBI Taxonomy" id="69181"/>
    <lineage>
        <taxon>Eukaryota</taxon>
        <taxon>Viridiplantae</taxon>
        <taxon>Streptophyta</taxon>
        <taxon>Embryophyta</taxon>
        <taxon>Tracheophyta</taxon>
        <taxon>Spermatophyta</taxon>
        <taxon>Magnoliopsida</taxon>
        <taxon>eudicotyledons</taxon>
        <taxon>Gunneridae</taxon>
        <taxon>Pentapetalae</taxon>
        <taxon>rosids</taxon>
        <taxon>malvids</taxon>
        <taxon>Brassicales</taxon>
        <taxon>Brassicaceae</taxon>
        <taxon>Brassiceae</taxon>
        <taxon>Brassica</taxon>
    </lineage>
</organism>
<name>A0A8S9RQZ3_BRACR</name>
<keyword evidence="6" id="KW-0539">Nucleus</keyword>
<evidence type="ECO:0000256" key="6">
    <source>
        <dbReference type="ARBA" id="ARBA00023242"/>
    </source>
</evidence>
<feature type="region of interest" description="Disordered" evidence="7">
    <location>
        <begin position="196"/>
        <end position="217"/>
    </location>
</feature>
<keyword evidence="3" id="KW-0963">Cytoplasm</keyword>
<dbReference type="PANTHER" id="PTHR12626:SF10">
    <property type="entry name" value="(RAPE) HYPOTHETICAL PROTEIN"/>
    <property type="match status" value="1"/>
</dbReference>
<dbReference type="InterPro" id="IPR016024">
    <property type="entry name" value="ARM-type_fold"/>
</dbReference>
<evidence type="ECO:0000256" key="3">
    <source>
        <dbReference type="ARBA" id="ARBA00022490"/>
    </source>
</evidence>
<dbReference type="InterPro" id="IPR039778">
    <property type="entry name" value="PDCD4"/>
</dbReference>
<dbReference type="SUPFAM" id="SSF48371">
    <property type="entry name" value="ARM repeat"/>
    <property type="match status" value="2"/>
</dbReference>
<dbReference type="Gene3D" id="1.25.40.180">
    <property type="match status" value="2"/>
</dbReference>
<evidence type="ECO:0000256" key="7">
    <source>
        <dbReference type="SAM" id="MobiDB-lite"/>
    </source>
</evidence>
<feature type="domain" description="MI" evidence="8">
    <location>
        <begin position="468"/>
        <end position="585"/>
    </location>
</feature>
<dbReference type="PROSITE" id="PS51366">
    <property type="entry name" value="MI"/>
    <property type="match status" value="2"/>
</dbReference>
<comment type="subcellular location">
    <subcellularLocation>
        <location evidence="1">Cytoplasm</location>
    </subcellularLocation>
</comment>
<evidence type="ECO:0000313" key="10">
    <source>
        <dbReference type="Proteomes" id="UP000712600"/>
    </source>
</evidence>
<feature type="domain" description="MI" evidence="8">
    <location>
        <begin position="306"/>
        <end position="424"/>
    </location>
</feature>
<reference evidence="9" key="1">
    <citation type="submission" date="2019-12" db="EMBL/GenBank/DDBJ databases">
        <title>Genome sequencing and annotation of Brassica cretica.</title>
        <authorList>
            <person name="Studholme D.J."/>
            <person name="Sarris P."/>
        </authorList>
    </citation>
    <scope>NUCLEOTIDE SEQUENCE</scope>
    <source>
        <strain evidence="9">PFS-109/04</strain>
        <tissue evidence="9">Leaf</tissue>
    </source>
</reference>
<feature type="compositionally biased region" description="Basic and acidic residues" evidence="7">
    <location>
        <begin position="128"/>
        <end position="139"/>
    </location>
</feature>
<evidence type="ECO:0000256" key="4">
    <source>
        <dbReference type="ARBA" id="ARBA00022737"/>
    </source>
</evidence>